<dbReference type="AlphaFoldDB" id="A0A6A6BWH5"/>
<comment type="similarity">
    <text evidence="1">Belongs to the HIBADH-related family. NP60 subfamily.</text>
</comment>
<dbReference type="InterPro" id="IPR015815">
    <property type="entry name" value="HIBADH-related"/>
</dbReference>
<evidence type="ECO:0000256" key="3">
    <source>
        <dbReference type="ARBA" id="ARBA00023027"/>
    </source>
</evidence>
<dbReference type="EMBL" id="ML993675">
    <property type="protein sequence ID" value="KAF2158388.1"/>
    <property type="molecule type" value="Genomic_DNA"/>
</dbReference>
<evidence type="ECO:0000313" key="7">
    <source>
        <dbReference type="EMBL" id="KAF2158388.1"/>
    </source>
</evidence>
<dbReference type="Pfam" id="PF03446">
    <property type="entry name" value="NAD_binding_2"/>
    <property type="match status" value="1"/>
</dbReference>
<dbReference type="InterPro" id="IPR006115">
    <property type="entry name" value="6PGDH_NADP-bd"/>
</dbReference>
<dbReference type="InterPro" id="IPR029154">
    <property type="entry name" value="HIBADH-like_NADP-bd"/>
</dbReference>
<dbReference type="Pfam" id="PF14833">
    <property type="entry name" value="NAD_binding_11"/>
    <property type="match status" value="1"/>
</dbReference>
<dbReference type="SUPFAM" id="SSF51735">
    <property type="entry name" value="NAD(P)-binding Rossmann-fold domains"/>
    <property type="match status" value="1"/>
</dbReference>
<feature type="domain" description="6-phosphogluconate dehydrogenase NADP-binding" evidence="5">
    <location>
        <begin position="17"/>
        <end position="170"/>
    </location>
</feature>
<dbReference type="PANTHER" id="PTHR43580">
    <property type="entry name" value="OXIDOREDUCTASE GLYR1-RELATED"/>
    <property type="match status" value="1"/>
</dbReference>
<dbReference type="InterPro" id="IPR051265">
    <property type="entry name" value="HIBADH-related_NP60_sf"/>
</dbReference>
<dbReference type="PIRSF" id="PIRSF000103">
    <property type="entry name" value="HIBADH"/>
    <property type="match status" value="1"/>
</dbReference>
<gene>
    <name evidence="7" type="ORF">M409DRAFT_61701</name>
</gene>
<dbReference type="GO" id="GO:0016491">
    <property type="term" value="F:oxidoreductase activity"/>
    <property type="evidence" value="ECO:0007669"/>
    <property type="project" value="UniProtKB-KW"/>
</dbReference>
<keyword evidence="8" id="KW-1185">Reference proteome</keyword>
<accession>A0A6A6BWH5</accession>
<evidence type="ECO:0000259" key="6">
    <source>
        <dbReference type="Pfam" id="PF14833"/>
    </source>
</evidence>
<dbReference type="InterPro" id="IPR036291">
    <property type="entry name" value="NAD(P)-bd_dom_sf"/>
</dbReference>
<organism evidence="7 8">
    <name type="scientific">Zasmidium cellare ATCC 36951</name>
    <dbReference type="NCBI Taxonomy" id="1080233"/>
    <lineage>
        <taxon>Eukaryota</taxon>
        <taxon>Fungi</taxon>
        <taxon>Dikarya</taxon>
        <taxon>Ascomycota</taxon>
        <taxon>Pezizomycotina</taxon>
        <taxon>Dothideomycetes</taxon>
        <taxon>Dothideomycetidae</taxon>
        <taxon>Mycosphaerellales</taxon>
        <taxon>Mycosphaerellaceae</taxon>
        <taxon>Zasmidium</taxon>
    </lineage>
</organism>
<dbReference type="OrthoDB" id="435038at2759"/>
<dbReference type="Gene3D" id="3.40.50.720">
    <property type="entry name" value="NAD(P)-binding Rossmann-like Domain"/>
    <property type="match status" value="1"/>
</dbReference>
<evidence type="ECO:0008006" key="9">
    <source>
        <dbReference type="Google" id="ProtNLM"/>
    </source>
</evidence>
<dbReference type="Gene3D" id="1.10.1040.10">
    <property type="entry name" value="N-(1-d-carboxylethyl)-l-norvaline Dehydrogenase, domain 2"/>
    <property type="match status" value="1"/>
</dbReference>
<dbReference type="InterPro" id="IPR013328">
    <property type="entry name" value="6PGD_dom2"/>
</dbReference>
<evidence type="ECO:0000256" key="4">
    <source>
        <dbReference type="PIRSR" id="PIRSR000103-1"/>
    </source>
</evidence>
<name>A0A6A6BWH5_ZASCE</name>
<dbReference type="PANTHER" id="PTHR43580:SF3">
    <property type="entry name" value="6-PHOSPHOGLUCONATE DEHYDROGENASE FAMILY PROTEIN (AFU_ORTHOLOGUE AFUA_2G11600)"/>
    <property type="match status" value="1"/>
</dbReference>
<feature type="active site" evidence="4">
    <location>
        <position position="191"/>
    </location>
</feature>
<dbReference type="GO" id="GO:0050661">
    <property type="term" value="F:NADP binding"/>
    <property type="evidence" value="ECO:0007669"/>
    <property type="project" value="InterPro"/>
</dbReference>
<dbReference type="GeneID" id="54568117"/>
<dbReference type="InterPro" id="IPR008927">
    <property type="entry name" value="6-PGluconate_DH-like_C_sf"/>
</dbReference>
<keyword evidence="3" id="KW-0520">NAD</keyword>
<evidence type="ECO:0000259" key="5">
    <source>
        <dbReference type="Pfam" id="PF03446"/>
    </source>
</evidence>
<evidence type="ECO:0000256" key="1">
    <source>
        <dbReference type="ARBA" id="ARBA00007598"/>
    </source>
</evidence>
<evidence type="ECO:0000313" key="8">
    <source>
        <dbReference type="Proteomes" id="UP000799537"/>
    </source>
</evidence>
<evidence type="ECO:0000256" key="2">
    <source>
        <dbReference type="ARBA" id="ARBA00023002"/>
    </source>
</evidence>
<dbReference type="Proteomes" id="UP000799537">
    <property type="component" value="Unassembled WGS sequence"/>
</dbReference>
<protein>
    <recommendedName>
        <fullName evidence="9">6-phosphogluconate dehydrogenase NADP-binding domain-containing protein</fullName>
    </recommendedName>
</protein>
<dbReference type="SUPFAM" id="SSF48179">
    <property type="entry name" value="6-phosphogluconate dehydrogenase C-terminal domain-like"/>
    <property type="match status" value="1"/>
</dbReference>
<proteinExistence type="inferred from homology"/>
<keyword evidence="2" id="KW-0560">Oxidoreductase</keyword>
<feature type="domain" description="3-hydroxyisobutyrate dehydrogenase-like NAD-binding" evidence="6">
    <location>
        <begin position="187"/>
        <end position="304"/>
    </location>
</feature>
<sequence>MSRTITNDINGSHSLPRIAWIGLGNIGAGMCKNIAAKAQIKLPVSVFDVDMDRVRAVQSHDPKRFRIAASVVDAVRESDMIFYSVPDDAIVLDVVKQITSIGIEDKIMVDCSTIHPDTTTKEDAMIGSRSGKFVACPVFGAAAMADSGQLICNLAGQEESVAKVRPFCNGVTSAHTIDLAGQSPAQATLLKIIGNTFVLNMVSVLSEGHVLAETSGLGTDVLHQFIELMFPGPYTKYSERMLSGDYYKTERPLFSVALARKDARHAQALANSAGFTLENVATADNLLRVVEKHRGQQAEMAAMYGSKRLDAGLAFENQQQL</sequence>
<dbReference type="RefSeq" id="XP_033659277.1">
    <property type="nucleotide sequence ID" value="XM_033814845.1"/>
</dbReference>
<dbReference type="GO" id="GO:0051287">
    <property type="term" value="F:NAD binding"/>
    <property type="evidence" value="ECO:0007669"/>
    <property type="project" value="InterPro"/>
</dbReference>
<reference evidence="7" key="1">
    <citation type="journal article" date="2020" name="Stud. Mycol.">
        <title>101 Dothideomycetes genomes: a test case for predicting lifestyles and emergence of pathogens.</title>
        <authorList>
            <person name="Haridas S."/>
            <person name="Albert R."/>
            <person name="Binder M."/>
            <person name="Bloem J."/>
            <person name="Labutti K."/>
            <person name="Salamov A."/>
            <person name="Andreopoulos B."/>
            <person name="Baker S."/>
            <person name="Barry K."/>
            <person name="Bills G."/>
            <person name="Bluhm B."/>
            <person name="Cannon C."/>
            <person name="Castanera R."/>
            <person name="Culley D."/>
            <person name="Daum C."/>
            <person name="Ezra D."/>
            <person name="Gonzalez J."/>
            <person name="Henrissat B."/>
            <person name="Kuo A."/>
            <person name="Liang C."/>
            <person name="Lipzen A."/>
            <person name="Lutzoni F."/>
            <person name="Magnuson J."/>
            <person name="Mondo S."/>
            <person name="Nolan M."/>
            <person name="Ohm R."/>
            <person name="Pangilinan J."/>
            <person name="Park H.-J."/>
            <person name="Ramirez L."/>
            <person name="Alfaro M."/>
            <person name="Sun H."/>
            <person name="Tritt A."/>
            <person name="Yoshinaga Y."/>
            <person name="Zwiers L.-H."/>
            <person name="Turgeon B."/>
            <person name="Goodwin S."/>
            <person name="Spatafora J."/>
            <person name="Crous P."/>
            <person name="Grigoriev I."/>
        </authorList>
    </citation>
    <scope>NUCLEOTIDE SEQUENCE</scope>
    <source>
        <strain evidence="7">ATCC 36951</strain>
    </source>
</reference>